<sequence length="175" mass="19924">MSLEFSLPGKPDAEAVFFEWDATGFTDATEFLDAADSHSHEDYEMAAAVGECWSEWEHPLDYGSIVVFHRLVVPSPMPSFWETMRSAIKREFSRRAAMMVLKAFPLEWENRFQDPLAPGQDAFERRMKAMAKHYRRNLGVSPLPVSTSLGEWFWLPIRFDEAAQGGPAKQSAYLG</sequence>
<dbReference type="EMBL" id="JALPRY010000014">
    <property type="protein sequence ID" value="MCK8780852.1"/>
    <property type="molecule type" value="Genomic_DNA"/>
</dbReference>
<evidence type="ECO:0000313" key="1">
    <source>
        <dbReference type="EMBL" id="MCK8780852.1"/>
    </source>
</evidence>
<protein>
    <submittedName>
        <fullName evidence="1">Uncharacterized protein</fullName>
    </submittedName>
</protein>
<reference evidence="1 2" key="1">
    <citation type="submission" date="2022-04" db="EMBL/GenBank/DDBJ databases">
        <title>Rhizobium coralii sp. nov., isolated from coral Turbinaria peltata.</title>
        <authorList>
            <person name="Sun H."/>
        </authorList>
    </citation>
    <scope>NUCLEOTIDE SEQUENCE [LARGE SCALE GENOMIC DNA]</scope>
    <source>
        <strain evidence="1 2">NTR19</strain>
    </source>
</reference>
<keyword evidence="2" id="KW-1185">Reference proteome</keyword>
<comment type="caution">
    <text evidence="1">The sequence shown here is derived from an EMBL/GenBank/DDBJ whole genome shotgun (WGS) entry which is preliminary data.</text>
</comment>
<gene>
    <name evidence="1" type="ORF">M0654_12740</name>
</gene>
<evidence type="ECO:0000313" key="2">
    <source>
        <dbReference type="Proteomes" id="UP001202827"/>
    </source>
</evidence>
<dbReference type="RefSeq" id="WP_248683432.1">
    <property type="nucleotide sequence ID" value="NZ_JALPRY010000014.1"/>
</dbReference>
<organism evidence="1 2">
    <name type="scientific">Neorhizobium turbinariae</name>
    <dbReference type="NCBI Taxonomy" id="2937795"/>
    <lineage>
        <taxon>Bacteria</taxon>
        <taxon>Pseudomonadati</taxon>
        <taxon>Pseudomonadota</taxon>
        <taxon>Alphaproteobacteria</taxon>
        <taxon>Hyphomicrobiales</taxon>
        <taxon>Rhizobiaceae</taxon>
        <taxon>Rhizobium/Agrobacterium group</taxon>
        <taxon>Neorhizobium</taxon>
    </lineage>
</organism>
<dbReference type="Proteomes" id="UP001202827">
    <property type="component" value="Unassembled WGS sequence"/>
</dbReference>
<accession>A0ABT0ISH8</accession>
<name>A0ABT0ISH8_9HYPH</name>
<proteinExistence type="predicted"/>